<protein>
    <recommendedName>
        <fullName evidence="2">Ig-like domain-containing protein</fullName>
    </recommendedName>
</protein>
<organism evidence="3">
    <name type="scientific">Helobdella robusta</name>
    <name type="common">Californian leech</name>
    <dbReference type="NCBI Taxonomy" id="6412"/>
    <lineage>
        <taxon>Eukaryota</taxon>
        <taxon>Metazoa</taxon>
        <taxon>Spiralia</taxon>
        <taxon>Lophotrochozoa</taxon>
        <taxon>Annelida</taxon>
        <taxon>Clitellata</taxon>
        <taxon>Hirudinea</taxon>
        <taxon>Rhynchobdellida</taxon>
        <taxon>Glossiphoniidae</taxon>
        <taxon>Helobdella</taxon>
    </lineage>
</organism>
<feature type="non-terminal residue" evidence="3">
    <location>
        <position position="1"/>
    </location>
</feature>
<proteinExistence type="predicted"/>
<dbReference type="GeneID" id="20196542"/>
<dbReference type="STRING" id="6412.T1EIZ2"/>
<dbReference type="SMART" id="SM00408">
    <property type="entry name" value="IGc2"/>
    <property type="match status" value="3"/>
</dbReference>
<dbReference type="PROSITE" id="PS50835">
    <property type="entry name" value="IG_LIKE"/>
    <property type="match status" value="3"/>
</dbReference>
<dbReference type="Gene3D" id="2.60.40.10">
    <property type="entry name" value="Immunoglobulins"/>
    <property type="match status" value="3"/>
</dbReference>
<keyword evidence="1" id="KW-0393">Immunoglobulin domain</keyword>
<evidence type="ECO:0000256" key="1">
    <source>
        <dbReference type="ARBA" id="ARBA00023319"/>
    </source>
</evidence>
<dbReference type="SMART" id="SM00409">
    <property type="entry name" value="IG"/>
    <property type="match status" value="3"/>
</dbReference>
<dbReference type="InterPro" id="IPR013783">
    <property type="entry name" value="Ig-like_fold"/>
</dbReference>
<dbReference type="PANTHER" id="PTHR10075:SF100">
    <property type="entry name" value="FASCICLIN-2"/>
    <property type="match status" value="1"/>
</dbReference>
<dbReference type="InterPro" id="IPR003598">
    <property type="entry name" value="Ig_sub2"/>
</dbReference>
<dbReference type="InterPro" id="IPR036179">
    <property type="entry name" value="Ig-like_dom_sf"/>
</dbReference>
<dbReference type="eggNOG" id="KOG4222">
    <property type="taxonomic scope" value="Eukaryota"/>
</dbReference>
<name>V3VQA5_HELRO</name>
<reference evidence="3" key="1">
    <citation type="journal article" date="2013" name="Nature">
        <title>Insights into bilaterian evolution from three spiralian genomes.</title>
        <authorList>
            <person name="Simakov O."/>
            <person name="Marletaz F."/>
            <person name="Cho S.J."/>
            <person name="Edsinger-Gonzales E."/>
            <person name="Havlak P."/>
            <person name="Hellsten U."/>
            <person name="Kuo D.H."/>
            <person name="Larsson T."/>
            <person name="Lv J."/>
            <person name="Arendt D."/>
            <person name="Savage R."/>
            <person name="Osoegawa K."/>
            <person name="de Jong P."/>
            <person name="Grimwood J."/>
            <person name="Chapman J.A."/>
            <person name="Shapiro H."/>
            <person name="Aerts A."/>
            <person name="Otillar R.P."/>
            <person name="Terry A.Y."/>
            <person name="Boore J.L."/>
            <person name="Grigoriev I.V."/>
            <person name="Lindberg D.R."/>
            <person name="Seaver E.C."/>
            <person name="Weisblat D.A."/>
            <person name="Putnam N.H."/>
            <person name="Rokhsar D.S."/>
        </authorList>
    </citation>
    <scope>NUCLEOTIDE SEQUENCE</scope>
</reference>
<dbReference type="OrthoDB" id="6612025at2759"/>
<dbReference type="Pfam" id="PF07679">
    <property type="entry name" value="I-set"/>
    <property type="match status" value="3"/>
</dbReference>
<feature type="non-terminal residue" evidence="3">
    <location>
        <position position="273"/>
    </location>
</feature>
<dbReference type="InterPro" id="IPR003599">
    <property type="entry name" value="Ig_sub"/>
</dbReference>
<evidence type="ECO:0000259" key="2">
    <source>
        <dbReference type="PROSITE" id="PS50835"/>
    </source>
</evidence>
<accession>V3VQA5</accession>
<feature type="domain" description="Ig-like" evidence="2">
    <location>
        <begin position="96"/>
        <end position="180"/>
    </location>
</feature>
<dbReference type="InterPro" id="IPR007110">
    <property type="entry name" value="Ig-like_dom"/>
</dbReference>
<dbReference type="SUPFAM" id="SSF48726">
    <property type="entry name" value="Immunoglobulin"/>
    <property type="match status" value="3"/>
</dbReference>
<dbReference type="InterPro" id="IPR013098">
    <property type="entry name" value="Ig_I-set"/>
</dbReference>
<dbReference type="EMBL" id="KB095826">
    <property type="protein sequence ID" value="ESO11334.1"/>
    <property type="molecule type" value="Genomic_DNA"/>
</dbReference>
<evidence type="ECO:0000313" key="3">
    <source>
        <dbReference type="EMBL" id="ESO11334.1"/>
    </source>
</evidence>
<dbReference type="OMA" id="CECALDI"/>
<feature type="domain" description="Ig-like" evidence="2">
    <location>
        <begin position="187"/>
        <end position="273"/>
    </location>
</feature>
<dbReference type="RefSeq" id="XP_009010556.1">
    <property type="nucleotide sequence ID" value="XM_009012308.1"/>
</dbReference>
<sequence length="273" mass="29867">LDETFLEHPQSTDVHLGSDVTLRCRPPQGIPPPEVTWLVGGKPVELSDQVYVNEDDSSLTITKVEKLDEGRYACFARNQAGNRTSQAASLFVVERPRILTEPQNVDVKEGDEAIFVCHVTGDPLPEVVWLMPEMCSNHSNRFVFDQNSLRLMSVNTCDAGRYTCRASNRAGTVQSSAALNVLCETQPSFLLVPEDREVGEGREVHFSCQVTGNPMPVVTWVVGSKQVGRNSTYEVLQDGSLVVRSASQQDSGNIVCQAISITGTAMVTAKLKV</sequence>
<dbReference type="PANTHER" id="PTHR10075">
    <property type="entry name" value="BASIGIN RELATED"/>
    <property type="match status" value="1"/>
</dbReference>
<dbReference type="HOGENOM" id="CLU_089186_0_0_1"/>
<feature type="domain" description="Ig-like" evidence="2">
    <location>
        <begin position="3"/>
        <end position="91"/>
    </location>
</feature>
<gene>
    <name evidence="3" type="ORF">HELRODRAFT_139671</name>
</gene>